<dbReference type="Pfam" id="PF22124">
    <property type="entry name" value="Glyco_hydro_95_cat"/>
    <property type="match status" value="1"/>
</dbReference>
<sequence>MTTNTFRMKWFRHLLTPITCVYFLALPPATAQSLQAGPHDLQFAQLPTRWDEALPLGNGTLGALIWQKANHVRFSLDRVDLWDLRPMKGIDRPEFSYRWVQGQVMKKDYKIVQEYFDKPYDQEPGPTKIPGAALEFDTQGWGAVQSARLLIRDAVAEVKWQNGAVLRSFVHATEPVGWFRFENLPARFSPTLIPPAYGKPVQEKAENAVVDGDDLVRLGYAQGMVSRQNNKITYHQTGWGGFTYDVTVQWTQKGKTVEGTWTITSDYPQKKKTLVPIKPVGRTYAADLASHRDWWHRFWSKSSLHVPDPVLLKQWHLETYKFGATARADTPPISLQAVWTADNGRIPPWKGDYHHDLNTQLSYWPSYSGNHLEESIGYINHLEENLPTYRDYTKRFFGTDGIAVPGVTTLTGKEMGGWIQYSLSPTVSSWLAHHYYLQWKYSQDANFLRQKAYPWLKGVAQHLEQVTVLDENGKRKLPISSSPEIKNNSLEAWFTTNTNYDLALMKFVFKAATEMATALGNDTDAKRWQAIQNQWDEFALTEQKELMFAASLPYNESHRHFSHVMAIHPLGLIRWEDGEASQQIIRNSLALLDRVGPDWWCGYSYAWLGSLKARAKDGNGAREALHTFASAFCSPNSFHLNGDQTKSGKSKFTYRPFTLEGNFAFAAGLQEMLIQSYAGFIEVFPAIPASWQESSFTDLRTEGAFLVSAQRRDGAVTEITVKSEKGGTTRLKLPFRKHSIKASKQATVEPTEAGFVTVKLQPGGSVTLVNQ</sequence>
<name>A0A327X5L3_LARAB</name>
<protein>
    <submittedName>
        <fullName evidence="4">Glycosyl hydrolase family 65</fullName>
    </submittedName>
</protein>
<evidence type="ECO:0000259" key="3">
    <source>
        <dbReference type="Pfam" id="PF22124"/>
    </source>
</evidence>
<dbReference type="InterPro" id="IPR008928">
    <property type="entry name" value="6-hairpin_glycosidase_sf"/>
</dbReference>
<keyword evidence="4" id="KW-0378">Hydrolase</keyword>
<dbReference type="AlphaFoldDB" id="A0A327X5L3"/>
<accession>A0A327X5L3</accession>
<dbReference type="RefSeq" id="WP_229310502.1">
    <property type="nucleotide sequence ID" value="NZ_QLMC01000001.1"/>
</dbReference>
<feature type="domain" description="Glycosyl hydrolase family 95 catalytic" evidence="3">
    <location>
        <begin position="320"/>
        <end position="673"/>
    </location>
</feature>
<feature type="signal peptide" evidence="1">
    <location>
        <begin position="1"/>
        <end position="31"/>
    </location>
</feature>
<dbReference type="Pfam" id="PF21307">
    <property type="entry name" value="Glyco_hydro_95_C"/>
    <property type="match status" value="1"/>
</dbReference>
<comment type="caution">
    <text evidence="4">The sequence shown here is derived from an EMBL/GenBank/DDBJ whole genome shotgun (WGS) entry which is preliminary data.</text>
</comment>
<evidence type="ECO:0000256" key="1">
    <source>
        <dbReference type="SAM" id="SignalP"/>
    </source>
</evidence>
<keyword evidence="5" id="KW-1185">Reference proteome</keyword>
<feature type="domain" description="Alpha fucosidase A-like C-terminal" evidence="2">
    <location>
        <begin position="675"/>
        <end position="764"/>
    </location>
</feature>
<dbReference type="InterPro" id="IPR054363">
    <property type="entry name" value="GH95_cat"/>
</dbReference>
<organism evidence="4 5">
    <name type="scientific">Larkinella arboricola</name>
    <dbReference type="NCBI Taxonomy" id="643671"/>
    <lineage>
        <taxon>Bacteria</taxon>
        <taxon>Pseudomonadati</taxon>
        <taxon>Bacteroidota</taxon>
        <taxon>Cytophagia</taxon>
        <taxon>Cytophagales</taxon>
        <taxon>Spirosomataceae</taxon>
        <taxon>Larkinella</taxon>
    </lineage>
</organism>
<dbReference type="GO" id="GO:0004560">
    <property type="term" value="F:alpha-L-fucosidase activity"/>
    <property type="evidence" value="ECO:0007669"/>
    <property type="project" value="TreeGrafter"/>
</dbReference>
<dbReference type="Gene3D" id="1.50.10.10">
    <property type="match status" value="1"/>
</dbReference>
<dbReference type="EMBL" id="QLMC01000001">
    <property type="protein sequence ID" value="RAK02031.1"/>
    <property type="molecule type" value="Genomic_DNA"/>
</dbReference>
<dbReference type="Gene3D" id="2.70.98.50">
    <property type="entry name" value="putative glycoside hydrolase family protein from bacillus halodurans"/>
    <property type="match status" value="1"/>
</dbReference>
<dbReference type="SUPFAM" id="SSF48208">
    <property type="entry name" value="Six-hairpin glycosidases"/>
    <property type="match status" value="1"/>
</dbReference>
<reference evidence="4 5" key="1">
    <citation type="submission" date="2018-06" db="EMBL/GenBank/DDBJ databases">
        <title>Genomic Encyclopedia of Archaeal and Bacterial Type Strains, Phase II (KMG-II): from individual species to whole genera.</title>
        <authorList>
            <person name="Goeker M."/>
        </authorList>
    </citation>
    <scope>NUCLEOTIDE SEQUENCE [LARGE SCALE GENOMIC DNA]</scope>
    <source>
        <strain evidence="4 5">DSM 21851</strain>
    </source>
</reference>
<dbReference type="InterPro" id="IPR012341">
    <property type="entry name" value="6hp_glycosidase-like_sf"/>
</dbReference>
<dbReference type="PANTHER" id="PTHR31084">
    <property type="entry name" value="ALPHA-L-FUCOSIDASE 2"/>
    <property type="match status" value="1"/>
</dbReference>
<keyword evidence="1" id="KW-0732">Signal</keyword>
<dbReference type="InterPro" id="IPR049053">
    <property type="entry name" value="AFCA-like_C"/>
</dbReference>
<proteinExistence type="predicted"/>
<dbReference type="Proteomes" id="UP000248790">
    <property type="component" value="Unassembled WGS sequence"/>
</dbReference>
<gene>
    <name evidence="4" type="ORF">LX87_00145</name>
</gene>
<dbReference type="PANTHER" id="PTHR31084:SF19">
    <property type="entry name" value="GLYCOSYL HYDROLASE FAMILY 95 N-TERMINAL DOMAIN-CONTAINING PROTEIN"/>
    <property type="match status" value="1"/>
</dbReference>
<feature type="chain" id="PRO_5016324220" evidence="1">
    <location>
        <begin position="32"/>
        <end position="771"/>
    </location>
</feature>
<evidence type="ECO:0000313" key="4">
    <source>
        <dbReference type="EMBL" id="RAK02031.1"/>
    </source>
</evidence>
<evidence type="ECO:0000313" key="5">
    <source>
        <dbReference type="Proteomes" id="UP000248790"/>
    </source>
</evidence>
<dbReference type="GO" id="GO:0005975">
    <property type="term" value="P:carbohydrate metabolic process"/>
    <property type="evidence" value="ECO:0007669"/>
    <property type="project" value="InterPro"/>
</dbReference>
<evidence type="ECO:0000259" key="2">
    <source>
        <dbReference type="Pfam" id="PF21307"/>
    </source>
</evidence>